<evidence type="ECO:0000313" key="3">
    <source>
        <dbReference type="EMBL" id="MFD0848549.1"/>
    </source>
</evidence>
<accession>A0ABW3C2D7</accession>
<proteinExistence type="predicted"/>
<comment type="caution">
    <text evidence="3">The sequence shown here is derived from an EMBL/GenBank/DDBJ whole genome shotgun (WGS) entry which is preliminary data.</text>
</comment>
<keyword evidence="1" id="KW-0732">Signal</keyword>
<dbReference type="PROSITE" id="PS51257">
    <property type="entry name" value="PROKAR_LIPOPROTEIN"/>
    <property type="match status" value="1"/>
</dbReference>
<dbReference type="InterPro" id="IPR038670">
    <property type="entry name" value="HslJ-like_sf"/>
</dbReference>
<dbReference type="PANTHER" id="PTHR35535">
    <property type="entry name" value="HEAT SHOCK PROTEIN HSLJ"/>
    <property type="match status" value="1"/>
</dbReference>
<keyword evidence="4" id="KW-1185">Reference proteome</keyword>
<name>A0ABW3C2D7_SPHXN</name>
<dbReference type="PANTHER" id="PTHR35535:SF2">
    <property type="entry name" value="DUF306 DOMAIN-CONTAINING PROTEIN"/>
    <property type="match status" value="1"/>
</dbReference>
<reference evidence="4" key="1">
    <citation type="journal article" date="2019" name="Int. J. Syst. Evol. Microbiol.">
        <title>The Global Catalogue of Microorganisms (GCM) 10K type strain sequencing project: providing services to taxonomists for standard genome sequencing and annotation.</title>
        <authorList>
            <consortium name="The Broad Institute Genomics Platform"/>
            <consortium name="The Broad Institute Genome Sequencing Center for Infectious Disease"/>
            <person name="Wu L."/>
            <person name="Ma J."/>
        </authorList>
    </citation>
    <scope>NUCLEOTIDE SEQUENCE [LARGE SCALE GENOMIC DNA]</scope>
    <source>
        <strain evidence="4">CCUG 52537</strain>
    </source>
</reference>
<feature type="signal peptide" evidence="1">
    <location>
        <begin position="1"/>
        <end position="18"/>
    </location>
</feature>
<evidence type="ECO:0000256" key="1">
    <source>
        <dbReference type="SAM" id="SignalP"/>
    </source>
</evidence>
<sequence>MKCGLWIVTALMAAGCTAETSGQDAGGPASPPAATPPIVPAMWELETLVGAAPAPGARFQLKMGVDGRIGGRSGCNNFSARYALNGTAFTVHPPMIGTKMACPEAVMAQEATFRAVLETATTASVGADGRLTVTSSDGRALRFASTGAWESGGAENTATGGIAPPMPVPSHIVMRCGPEQLRVRLVDGQAEVVLDDGSATMLPRLAGETVAAETYTNGRMTLERQTSPQHGFRFARGRMALMPCILAQN</sequence>
<feature type="domain" description="DUF306" evidence="2">
    <location>
        <begin position="41"/>
        <end position="143"/>
    </location>
</feature>
<dbReference type="EMBL" id="JBHTIK010000005">
    <property type="protein sequence ID" value="MFD0848549.1"/>
    <property type="molecule type" value="Genomic_DNA"/>
</dbReference>
<evidence type="ECO:0000313" key="4">
    <source>
        <dbReference type="Proteomes" id="UP001597124"/>
    </source>
</evidence>
<dbReference type="Proteomes" id="UP001597124">
    <property type="component" value="Unassembled WGS sequence"/>
</dbReference>
<dbReference type="InterPro" id="IPR005184">
    <property type="entry name" value="DUF306_Meta_HslJ"/>
</dbReference>
<feature type="chain" id="PRO_5046714843" evidence="1">
    <location>
        <begin position="19"/>
        <end position="249"/>
    </location>
</feature>
<dbReference type="RefSeq" id="WP_381489476.1">
    <property type="nucleotide sequence ID" value="NZ_JBHTIK010000005.1"/>
</dbReference>
<dbReference type="InterPro" id="IPR053147">
    <property type="entry name" value="Hsp_HslJ-like"/>
</dbReference>
<dbReference type="Pfam" id="PF03724">
    <property type="entry name" value="META"/>
    <property type="match status" value="1"/>
</dbReference>
<organism evidence="3 4">
    <name type="scientific">Sphingosinicella xenopeptidilytica</name>
    <dbReference type="NCBI Taxonomy" id="364098"/>
    <lineage>
        <taxon>Bacteria</taxon>
        <taxon>Pseudomonadati</taxon>
        <taxon>Pseudomonadota</taxon>
        <taxon>Alphaproteobacteria</taxon>
        <taxon>Sphingomonadales</taxon>
        <taxon>Sphingosinicellaceae</taxon>
        <taxon>Sphingosinicella</taxon>
    </lineage>
</organism>
<dbReference type="Gene3D" id="2.40.128.270">
    <property type="match status" value="1"/>
</dbReference>
<protein>
    <submittedName>
        <fullName evidence="3">META domain-containing protein</fullName>
    </submittedName>
</protein>
<gene>
    <name evidence="3" type="ORF">ACFQ00_09465</name>
</gene>
<evidence type="ECO:0000259" key="2">
    <source>
        <dbReference type="Pfam" id="PF03724"/>
    </source>
</evidence>